<organism evidence="1">
    <name type="scientific">Rhizophora mucronata</name>
    <name type="common">Asiatic mangrove</name>
    <dbReference type="NCBI Taxonomy" id="61149"/>
    <lineage>
        <taxon>Eukaryota</taxon>
        <taxon>Viridiplantae</taxon>
        <taxon>Streptophyta</taxon>
        <taxon>Embryophyta</taxon>
        <taxon>Tracheophyta</taxon>
        <taxon>Spermatophyta</taxon>
        <taxon>Magnoliopsida</taxon>
        <taxon>eudicotyledons</taxon>
        <taxon>Gunneridae</taxon>
        <taxon>Pentapetalae</taxon>
        <taxon>rosids</taxon>
        <taxon>fabids</taxon>
        <taxon>Malpighiales</taxon>
        <taxon>Rhizophoraceae</taxon>
        <taxon>Rhizophora</taxon>
    </lineage>
</organism>
<dbReference type="EMBL" id="GGEC01014621">
    <property type="protein sequence ID" value="MBW95104.1"/>
    <property type="molecule type" value="Transcribed_RNA"/>
</dbReference>
<reference evidence="1" key="1">
    <citation type="submission" date="2018-02" db="EMBL/GenBank/DDBJ databases">
        <title>Rhizophora mucronata_Transcriptome.</title>
        <authorList>
            <person name="Meera S.P."/>
            <person name="Sreeshan A."/>
            <person name="Augustine A."/>
        </authorList>
    </citation>
    <scope>NUCLEOTIDE SEQUENCE</scope>
    <source>
        <tissue evidence="1">Leaf</tissue>
    </source>
</reference>
<dbReference type="AlphaFoldDB" id="A0A2P2JNP9"/>
<sequence>MLIGLNNMGYQVGLIVKFGKLVKCQVLHLWWGIELHHA</sequence>
<proteinExistence type="predicted"/>
<name>A0A2P2JNP9_RHIMU</name>
<protein>
    <submittedName>
        <fullName evidence="1">Uncharacterized protein</fullName>
    </submittedName>
</protein>
<evidence type="ECO:0000313" key="1">
    <source>
        <dbReference type="EMBL" id="MBW95104.1"/>
    </source>
</evidence>
<accession>A0A2P2JNP9</accession>